<evidence type="ECO:0000256" key="5">
    <source>
        <dbReference type="ARBA" id="ARBA00042549"/>
    </source>
</evidence>
<evidence type="ECO:0000256" key="4">
    <source>
        <dbReference type="ARBA" id="ARBA00041833"/>
    </source>
</evidence>
<feature type="region of interest" description="Disordered" evidence="6">
    <location>
        <begin position="1"/>
        <end position="51"/>
    </location>
</feature>
<evidence type="ECO:0000256" key="1">
    <source>
        <dbReference type="ARBA" id="ARBA00022603"/>
    </source>
</evidence>
<evidence type="ECO:0000313" key="9">
    <source>
        <dbReference type="Proteomes" id="UP000218231"/>
    </source>
</evidence>
<dbReference type="GO" id="GO:0008757">
    <property type="term" value="F:S-adenosylmethionine-dependent methyltransferase activity"/>
    <property type="evidence" value="ECO:0007669"/>
    <property type="project" value="InterPro"/>
</dbReference>
<keyword evidence="1" id="KW-0489">Methyltransferase</keyword>
<accession>A0A2A2K3K8</accession>
<evidence type="ECO:0000313" key="8">
    <source>
        <dbReference type="EMBL" id="PAV68586.1"/>
    </source>
</evidence>
<dbReference type="OrthoDB" id="16816at2759"/>
<feature type="compositionally biased region" description="Basic and acidic residues" evidence="6">
    <location>
        <begin position="7"/>
        <end position="18"/>
    </location>
</feature>
<dbReference type="Pfam" id="PF08241">
    <property type="entry name" value="Methyltransf_11"/>
    <property type="match status" value="1"/>
</dbReference>
<sequence length="319" mass="34999">MQRHRHQQVDVRGHQRRDPLRHRRRDPHPPAIFQPQRQLPCDRTISDRRPHPAVTRRIGKAGRALHAFPHRMREGQLTGRAPRRPDQVQAAPAGGAEAMVRRHRLAASRTARRQRLRHQYADAARQPLPGRRGDAWRKSAHARLSPGRPKGTSRRVTSPAPNAIFDAAARRRRRDRAAAGDYAAHAFLRDTMVDGLLERLAAVKRDFADVLDVGASDTALMVPGARVARMDPGFAFARASGGVQADEDRLPFADASFDAVLSAGVLDQVNDLPGALSLIRRTLRPDGVFLGAFLGAGSLPALRAASTSARRATCSSAPD</sequence>
<reference evidence="8 9" key="1">
    <citation type="journal article" date="2017" name="Curr. Biol.">
        <title>Genome architecture and evolution of a unichromosomal asexual nematode.</title>
        <authorList>
            <person name="Fradin H."/>
            <person name="Zegar C."/>
            <person name="Gutwein M."/>
            <person name="Lucas J."/>
            <person name="Kovtun M."/>
            <person name="Corcoran D."/>
            <person name="Baugh L.R."/>
            <person name="Kiontke K."/>
            <person name="Gunsalus K."/>
            <person name="Fitch D.H."/>
            <person name="Piano F."/>
        </authorList>
    </citation>
    <scope>NUCLEOTIDE SEQUENCE [LARGE SCALE GENOMIC DNA]</scope>
    <source>
        <strain evidence="8">PF1309</strain>
    </source>
</reference>
<name>A0A2A2K3K8_9BILA</name>
<evidence type="ECO:0000256" key="6">
    <source>
        <dbReference type="SAM" id="MobiDB-lite"/>
    </source>
</evidence>
<dbReference type="PANTHER" id="PTHR13090">
    <property type="entry name" value="ARGININE-HYDROXYLASE NDUFAF5, MITOCHONDRIAL"/>
    <property type="match status" value="1"/>
</dbReference>
<feature type="domain" description="Methyltransferase type 11" evidence="7">
    <location>
        <begin position="242"/>
        <end position="290"/>
    </location>
</feature>
<protein>
    <recommendedName>
        <fullName evidence="3">Arginine-hydroxylase NDUFAF5, mitochondrial</fullName>
    </recommendedName>
    <alternativeName>
        <fullName evidence="4">NADH dehydrogenase [ubiquinone] 1 alpha subcomplex assembly factor 5</fullName>
    </alternativeName>
    <alternativeName>
        <fullName evidence="5">Putative methyltransferase NDUFAF5</fullName>
    </alternativeName>
</protein>
<evidence type="ECO:0000259" key="7">
    <source>
        <dbReference type="Pfam" id="PF08241"/>
    </source>
</evidence>
<dbReference type="SUPFAM" id="SSF53335">
    <property type="entry name" value="S-adenosyl-L-methionine-dependent methyltransferases"/>
    <property type="match status" value="1"/>
</dbReference>
<organism evidence="8 9">
    <name type="scientific">Diploscapter pachys</name>
    <dbReference type="NCBI Taxonomy" id="2018661"/>
    <lineage>
        <taxon>Eukaryota</taxon>
        <taxon>Metazoa</taxon>
        <taxon>Ecdysozoa</taxon>
        <taxon>Nematoda</taxon>
        <taxon>Chromadorea</taxon>
        <taxon>Rhabditida</taxon>
        <taxon>Rhabditina</taxon>
        <taxon>Rhabditomorpha</taxon>
        <taxon>Rhabditoidea</taxon>
        <taxon>Rhabditidae</taxon>
        <taxon>Diploscapter</taxon>
    </lineage>
</organism>
<dbReference type="AlphaFoldDB" id="A0A2A2K3K8"/>
<evidence type="ECO:0000256" key="2">
    <source>
        <dbReference type="ARBA" id="ARBA00022679"/>
    </source>
</evidence>
<feature type="compositionally biased region" description="Basic residues" evidence="6">
    <location>
        <begin position="101"/>
        <end position="118"/>
    </location>
</feature>
<dbReference type="InterPro" id="IPR013216">
    <property type="entry name" value="Methyltransf_11"/>
</dbReference>
<dbReference type="InterPro" id="IPR050602">
    <property type="entry name" value="Malonyl-ACP_OMT"/>
</dbReference>
<dbReference type="STRING" id="2018661.A0A2A2K3K8"/>
<dbReference type="GO" id="GO:0032259">
    <property type="term" value="P:methylation"/>
    <property type="evidence" value="ECO:0007669"/>
    <property type="project" value="UniProtKB-KW"/>
</dbReference>
<feature type="region of interest" description="Disordered" evidence="6">
    <location>
        <begin position="75"/>
        <end position="159"/>
    </location>
</feature>
<dbReference type="InterPro" id="IPR029063">
    <property type="entry name" value="SAM-dependent_MTases_sf"/>
</dbReference>
<dbReference type="Gene3D" id="3.40.50.150">
    <property type="entry name" value="Vaccinia Virus protein VP39"/>
    <property type="match status" value="1"/>
</dbReference>
<gene>
    <name evidence="8" type="ORF">WR25_20734</name>
</gene>
<proteinExistence type="predicted"/>
<keyword evidence="2" id="KW-0808">Transferase</keyword>
<dbReference type="CDD" id="cd02440">
    <property type="entry name" value="AdoMet_MTases"/>
    <property type="match status" value="1"/>
</dbReference>
<dbReference type="EMBL" id="LIAE01009725">
    <property type="protein sequence ID" value="PAV68586.1"/>
    <property type="molecule type" value="Genomic_DNA"/>
</dbReference>
<dbReference type="Proteomes" id="UP000218231">
    <property type="component" value="Unassembled WGS sequence"/>
</dbReference>
<keyword evidence="9" id="KW-1185">Reference proteome</keyword>
<evidence type="ECO:0000256" key="3">
    <source>
        <dbReference type="ARBA" id="ARBA00040937"/>
    </source>
</evidence>
<dbReference type="PANTHER" id="PTHR13090:SF1">
    <property type="entry name" value="ARGININE-HYDROXYLASE NDUFAF5, MITOCHONDRIAL"/>
    <property type="match status" value="1"/>
</dbReference>
<comment type="caution">
    <text evidence="8">The sequence shown here is derived from an EMBL/GenBank/DDBJ whole genome shotgun (WGS) entry which is preliminary data.</text>
</comment>